<evidence type="ECO:0000256" key="3">
    <source>
        <dbReference type="ARBA" id="ARBA00022741"/>
    </source>
</evidence>
<dbReference type="PANTHER" id="PTHR43085">
    <property type="entry name" value="HEXOKINASE FAMILY MEMBER"/>
    <property type="match status" value="1"/>
</dbReference>
<evidence type="ECO:0000313" key="8">
    <source>
        <dbReference type="Proteomes" id="UP001597368"/>
    </source>
</evidence>
<comment type="caution">
    <text evidence="7">The sequence shown here is derived from an EMBL/GenBank/DDBJ whole genome shotgun (WGS) entry which is preliminary data.</text>
</comment>
<proteinExistence type="inferred from homology"/>
<evidence type="ECO:0000313" key="7">
    <source>
        <dbReference type="EMBL" id="MFD1936854.1"/>
    </source>
</evidence>
<protein>
    <submittedName>
        <fullName evidence="7">Carbohydrate kinase</fullName>
        <ecNumber evidence="7">2.7.1.-</ecNumber>
    </submittedName>
</protein>
<dbReference type="Pfam" id="PF00294">
    <property type="entry name" value="PfkB"/>
    <property type="match status" value="1"/>
</dbReference>
<dbReference type="InterPro" id="IPR002173">
    <property type="entry name" value="Carboh/pur_kinase_PfkB_CS"/>
</dbReference>
<dbReference type="EMBL" id="JBHUFV010000052">
    <property type="protein sequence ID" value="MFD1936854.1"/>
    <property type="molecule type" value="Genomic_DNA"/>
</dbReference>
<dbReference type="RefSeq" id="WP_379577504.1">
    <property type="nucleotide sequence ID" value="NZ_JBHUFV010000052.1"/>
</dbReference>
<evidence type="ECO:0000259" key="6">
    <source>
        <dbReference type="Pfam" id="PF00294"/>
    </source>
</evidence>
<dbReference type="EC" id="2.7.1.-" evidence="7"/>
<keyword evidence="5" id="KW-0067">ATP-binding</keyword>
<accession>A0ABW4T906</accession>
<dbReference type="InterPro" id="IPR029056">
    <property type="entry name" value="Ribokinase-like"/>
</dbReference>
<feature type="domain" description="Carbohydrate kinase PfkB" evidence="6">
    <location>
        <begin position="2"/>
        <end position="301"/>
    </location>
</feature>
<reference evidence="8" key="1">
    <citation type="journal article" date="2019" name="Int. J. Syst. Evol. Microbiol.">
        <title>The Global Catalogue of Microorganisms (GCM) 10K type strain sequencing project: providing services to taxonomists for standard genome sequencing and annotation.</title>
        <authorList>
            <consortium name="The Broad Institute Genomics Platform"/>
            <consortium name="The Broad Institute Genome Sequencing Center for Infectious Disease"/>
            <person name="Wu L."/>
            <person name="Ma J."/>
        </authorList>
    </citation>
    <scope>NUCLEOTIDE SEQUENCE [LARGE SCALE GENOMIC DNA]</scope>
    <source>
        <strain evidence="8">ICMP 6774ER</strain>
    </source>
</reference>
<dbReference type="InterPro" id="IPR050306">
    <property type="entry name" value="PfkB_Carbo_kinase"/>
</dbReference>
<keyword evidence="2 7" id="KW-0808">Transferase</keyword>
<evidence type="ECO:0000256" key="1">
    <source>
        <dbReference type="ARBA" id="ARBA00010688"/>
    </source>
</evidence>
<dbReference type="Proteomes" id="UP001597368">
    <property type="component" value="Unassembled WGS sequence"/>
</dbReference>
<dbReference type="GO" id="GO:0016301">
    <property type="term" value="F:kinase activity"/>
    <property type="evidence" value="ECO:0007669"/>
    <property type="project" value="UniProtKB-KW"/>
</dbReference>
<keyword evidence="3" id="KW-0547">Nucleotide-binding</keyword>
<dbReference type="PANTHER" id="PTHR43085:SF1">
    <property type="entry name" value="PSEUDOURIDINE KINASE-RELATED"/>
    <property type="match status" value="1"/>
</dbReference>
<dbReference type="InterPro" id="IPR011611">
    <property type="entry name" value="PfkB_dom"/>
</dbReference>
<keyword evidence="8" id="KW-1185">Reference proteome</keyword>
<evidence type="ECO:0000256" key="2">
    <source>
        <dbReference type="ARBA" id="ARBA00022679"/>
    </source>
</evidence>
<gene>
    <name evidence="7" type="ORF">ACFSKW_35830</name>
</gene>
<keyword evidence="4 7" id="KW-0418">Kinase</keyword>
<dbReference type="Gene3D" id="3.40.1190.20">
    <property type="match status" value="1"/>
</dbReference>
<evidence type="ECO:0000256" key="5">
    <source>
        <dbReference type="ARBA" id="ARBA00022840"/>
    </source>
</evidence>
<name>A0ABW4T906_9ACTN</name>
<dbReference type="SUPFAM" id="SSF53613">
    <property type="entry name" value="Ribokinase-like"/>
    <property type="match status" value="1"/>
</dbReference>
<evidence type="ECO:0000256" key="4">
    <source>
        <dbReference type="ARBA" id="ARBA00022777"/>
    </source>
</evidence>
<comment type="similarity">
    <text evidence="1">Belongs to the carbohydrate kinase PfkB family.</text>
</comment>
<organism evidence="7 8">
    <name type="scientific">Nonomuraea mangrovi</name>
    <dbReference type="NCBI Taxonomy" id="2316207"/>
    <lineage>
        <taxon>Bacteria</taxon>
        <taxon>Bacillati</taxon>
        <taxon>Actinomycetota</taxon>
        <taxon>Actinomycetes</taxon>
        <taxon>Streptosporangiales</taxon>
        <taxon>Streptosporangiaceae</taxon>
        <taxon>Nonomuraea</taxon>
    </lineage>
</organism>
<dbReference type="PROSITE" id="PS00584">
    <property type="entry name" value="PFKB_KINASES_2"/>
    <property type="match status" value="1"/>
</dbReference>
<sequence length="316" mass="33483">MIVSCGEALVDLVPRQDGESYAARPGGSPANVAAGLGRLGVEVALLARIADDGFGRLLRAHLTDSRVDLSIAVRADEPTTLAVVTLGAQGAAEYAFYVEGSADGAWRPDQLPPELPGSACCVHVSGSLALAVPAMGDTLESLLLRERARRTLTLDPNLRPRLARDPALLRARLDRWIGLVDLVKVSSDDLAWLAPSEPVETVAARWRERGPALVVVTRGAAGVHALGPDGPVDLPARQVRVADTVGAGDAFMSGLLAALFRDDRLARDRLATIPVDTLTAALTYAQRVAALTCTRVGAEPPWRHEMDAEPARWSGH</sequence>
<dbReference type="CDD" id="cd01167">
    <property type="entry name" value="bac_FRK"/>
    <property type="match status" value="1"/>
</dbReference>